<dbReference type="Pfam" id="PF00912">
    <property type="entry name" value="Transgly"/>
    <property type="match status" value="1"/>
</dbReference>
<keyword evidence="12 17" id="KW-0472">Membrane</keyword>
<keyword evidence="7" id="KW-0328">Glycosyltransferase</keyword>
<dbReference type="InterPro" id="IPR012338">
    <property type="entry name" value="Beta-lactam/transpept-like"/>
</dbReference>
<evidence type="ECO:0000259" key="19">
    <source>
        <dbReference type="Pfam" id="PF00912"/>
    </source>
</evidence>
<keyword evidence="11" id="KW-0573">Peptidoglycan synthesis</keyword>
<evidence type="ECO:0000256" key="9">
    <source>
        <dbReference type="ARBA" id="ARBA00022801"/>
    </source>
</evidence>
<keyword evidence="17" id="KW-0812">Transmembrane</keyword>
<dbReference type="GO" id="GO:0008955">
    <property type="term" value="F:peptidoglycan glycosyltransferase activity"/>
    <property type="evidence" value="ECO:0007669"/>
    <property type="project" value="UniProtKB-EC"/>
</dbReference>
<comment type="similarity">
    <text evidence="2">In the C-terminal section; belongs to the transpeptidase family.</text>
</comment>
<evidence type="ECO:0000256" key="15">
    <source>
        <dbReference type="ARBA" id="ARBA00034000"/>
    </source>
</evidence>
<dbReference type="Proteomes" id="UP000236846">
    <property type="component" value="Unassembled WGS sequence"/>
</dbReference>
<evidence type="ECO:0000256" key="2">
    <source>
        <dbReference type="ARBA" id="ARBA00007090"/>
    </source>
</evidence>
<comment type="caution">
    <text evidence="20">The sequence shown here is derived from an EMBL/GenBank/DDBJ whole genome shotgun (WGS) entry which is preliminary data.</text>
</comment>
<accession>A0A2H0PXS5</accession>
<evidence type="ECO:0000256" key="3">
    <source>
        <dbReference type="ARBA" id="ARBA00007739"/>
    </source>
</evidence>
<dbReference type="InterPro" id="IPR023346">
    <property type="entry name" value="Lysozyme-like_dom_sf"/>
</dbReference>
<dbReference type="InterPro" id="IPR001264">
    <property type="entry name" value="Glyco_trans_51"/>
</dbReference>
<dbReference type="Pfam" id="PF00905">
    <property type="entry name" value="Transpeptidase"/>
    <property type="match status" value="1"/>
</dbReference>
<evidence type="ECO:0000256" key="14">
    <source>
        <dbReference type="ARBA" id="ARBA00023316"/>
    </source>
</evidence>
<evidence type="ECO:0000256" key="6">
    <source>
        <dbReference type="ARBA" id="ARBA00022670"/>
    </source>
</evidence>
<evidence type="ECO:0000256" key="7">
    <source>
        <dbReference type="ARBA" id="ARBA00022676"/>
    </source>
</evidence>
<keyword evidence="17" id="KW-1133">Transmembrane helix</keyword>
<evidence type="ECO:0000256" key="5">
    <source>
        <dbReference type="ARBA" id="ARBA00022645"/>
    </source>
</evidence>
<dbReference type="AlphaFoldDB" id="A0A2H0PXS5"/>
<evidence type="ECO:0000256" key="10">
    <source>
        <dbReference type="ARBA" id="ARBA00022960"/>
    </source>
</evidence>
<sequence length="808" mass="89881">MRRRVTNFRLFKKSYIVAFFAIGFVCFVALSLWIAYLVVTLPNPQNLASRVVNQSTKIWDRTGKVLLYEIHGEEKRTVISFSDMPQSMKQATLAAEDAEFYNHPAFDIKSIARAILNNVLRRGPIQGGSTITQQLAKNSFLTSEKTIVRKIKELILAIRLEQQYTKDKIFEMYLNQIPYGSNAYGIEAASQSFFEKPAKDLDVAESALLAALANAPSRLSPFGSHTDEMKARQEYILNKMASLGWITKQDAQNAKKEKLAFAKVKQSIKAPHFVFYVRSLLSDMYDEPTIETSGLNIITSLDWDLQQIAERAVAAGAARNDINWHADNAALAAQNPKTGEIVAMAGSRDYFDTDHQGNLNVALQTRQPGSSFKPFVYLKAFEKGYTPETILFDVPTEFNLRCSVDSSPGQGMKPEDCYHPQNYDEQFRGPVTLRQALAQSRNVPSVKLLYLVGISNAIQLAKDFGITTLDQNPMYYGLSLILGGGGVRLIDMVNAYSVFSQEGVVHPQIAILKITDPSGSPVFEAQPQEKRVFDANTVRILTNVLSDDASRVPTFQMNGPLTVPGYDVAAKTGTSQDYRDAWTIGYSPNLVAGVWVGNNDYSPMQRGGAGGMAAAPIWNDFMKQALVKMDKESFTLPEYPATTKPILNGQHIIQTPAGLQIHDTLYWIQKDNPQGPEPTNPYDDPAYSYWEYGLTQWMAQNGQTLVQNQPRQPQTIAPSILFLEPQQNKIIAQGNALSVSVRVSSVMPIKYVDCSFNNEMVIRFDPTPDNIYSVFFVPKAVLQTNIVTVKAVDINGTVTQVTQNVNGM</sequence>
<gene>
    <name evidence="20" type="ORF">COV41_01295</name>
</gene>
<dbReference type="InterPro" id="IPR001460">
    <property type="entry name" value="PCN-bd_Tpept"/>
</dbReference>
<keyword evidence="10" id="KW-0133">Cell shape</keyword>
<name>A0A2H0PXS5_9BACT</name>
<keyword evidence="5" id="KW-0121">Carboxypeptidase</keyword>
<keyword evidence="9" id="KW-0378">Hydrolase</keyword>
<feature type="domain" description="Penicillin-binding protein transpeptidase" evidence="18">
    <location>
        <begin position="332"/>
        <end position="623"/>
    </location>
</feature>
<comment type="catalytic activity">
    <reaction evidence="15">
        <text>Preferential cleavage: (Ac)2-L-Lys-D-Ala-|-D-Ala. Also transpeptidation of peptidyl-alanyl moieties that are N-acyl substituents of D-alanine.</text>
        <dbReference type="EC" id="3.4.16.4"/>
    </reaction>
</comment>
<dbReference type="FunFam" id="1.10.3810.10:FF:000001">
    <property type="entry name" value="Penicillin-binding protein 1A"/>
    <property type="match status" value="1"/>
</dbReference>
<dbReference type="InterPro" id="IPR036950">
    <property type="entry name" value="PBP_transglycosylase"/>
</dbReference>
<evidence type="ECO:0000256" key="12">
    <source>
        <dbReference type="ARBA" id="ARBA00023136"/>
    </source>
</evidence>
<feature type="domain" description="Glycosyl transferase family 51" evidence="19">
    <location>
        <begin position="67"/>
        <end position="240"/>
    </location>
</feature>
<feature type="transmembrane region" description="Helical" evidence="17">
    <location>
        <begin position="15"/>
        <end position="39"/>
    </location>
</feature>
<dbReference type="SUPFAM" id="SSF56601">
    <property type="entry name" value="beta-lactamase/transpeptidase-like"/>
    <property type="match status" value="1"/>
</dbReference>
<dbReference type="GO" id="GO:0071555">
    <property type="term" value="P:cell wall organization"/>
    <property type="evidence" value="ECO:0007669"/>
    <property type="project" value="UniProtKB-KW"/>
</dbReference>
<dbReference type="PANTHER" id="PTHR32282:SF11">
    <property type="entry name" value="PENICILLIN-BINDING PROTEIN 1B"/>
    <property type="match status" value="1"/>
</dbReference>
<dbReference type="GO" id="GO:0030288">
    <property type="term" value="C:outer membrane-bounded periplasmic space"/>
    <property type="evidence" value="ECO:0007669"/>
    <property type="project" value="TreeGrafter"/>
</dbReference>
<dbReference type="EMBL" id="PCXE01000020">
    <property type="protein sequence ID" value="PIR26524.1"/>
    <property type="molecule type" value="Genomic_DNA"/>
</dbReference>
<keyword evidence="4" id="KW-1003">Cell membrane</keyword>
<dbReference type="Gene3D" id="3.40.710.10">
    <property type="entry name" value="DD-peptidase/beta-lactamase superfamily"/>
    <property type="match status" value="1"/>
</dbReference>
<dbReference type="NCBIfam" id="TIGR02074">
    <property type="entry name" value="PBP_1a_fam"/>
    <property type="match status" value="1"/>
</dbReference>
<dbReference type="GO" id="GO:0009252">
    <property type="term" value="P:peptidoglycan biosynthetic process"/>
    <property type="evidence" value="ECO:0007669"/>
    <property type="project" value="UniProtKB-KW"/>
</dbReference>
<evidence type="ECO:0000256" key="8">
    <source>
        <dbReference type="ARBA" id="ARBA00022679"/>
    </source>
</evidence>
<evidence type="ECO:0000313" key="20">
    <source>
        <dbReference type="EMBL" id="PIR26524.1"/>
    </source>
</evidence>
<evidence type="ECO:0000313" key="21">
    <source>
        <dbReference type="Proteomes" id="UP000236846"/>
    </source>
</evidence>
<dbReference type="Gene3D" id="1.10.3810.10">
    <property type="entry name" value="Biosynthetic peptidoglycan transglycosylase-like"/>
    <property type="match status" value="1"/>
</dbReference>
<dbReference type="PANTHER" id="PTHR32282">
    <property type="entry name" value="BINDING PROTEIN TRANSPEPTIDASE, PUTATIVE-RELATED"/>
    <property type="match status" value="1"/>
</dbReference>
<comment type="catalytic activity">
    <reaction evidence="16">
        <text>[GlcNAc-(1-&gt;4)-Mur2Ac(oyl-L-Ala-gamma-D-Glu-L-Lys-D-Ala-D-Ala)](n)-di-trans,octa-cis-undecaprenyl diphosphate + beta-D-GlcNAc-(1-&gt;4)-Mur2Ac(oyl-L-Ala-gamma-D-Glu-L-Lys-D-Ala-D-Ala)-di-trans,octa-cis-undecaprenyl diphosphate = [GlcNAc-(1-&gt;4)-Mur2Ac(oyl-L-Ala-gamma-D-Glu-L-Lys-D-Ala-D-Ala)](n+1)-di-trans,octa-cis-undecaprenyl diphosphate + di-trans,octa-cis-undecaprenyl diphosphate + H(+)</text>
        <dbReference type="Rhea" id="RHEA:23708"/>
        <dbReference type="Rhea" id="RHEA-COMP:9602"/>
        <dbReference type="Rhea" id="RHEA-COMP:9603"/>
        <dbReference type="ChEBI" id="CHEBI:15378"/>
        <dbReference type="ChEBI" id="CHEBI:58405"/>
        <dbReference type="ChEBI" id="CHEBI:60033"/>
        <dbReference type="ChEBI" id="CHEBI:78435"/>
        <dbReference type="EC" id="2.4.99.28"/>
    </reaction>
</comment>
<evidence type="ECO:0000256" key="11">
    <source>
        <dbReference type="ARBA" id="ARBA00022984"/>
    </source>
</evidence>
<evidence type="ECO:0000256" key="4">
    <source>
        <dbReference type="ARBA" id="ARBA00022475"/>
    </source>
</evidence>
<protein>
    <submittedName>
        <fullName evidence="20">Uncharacterized protein</fullName>
    </submittedName>
</protein>
<dbReference type="GO" id="GO:0008658">
    <property type="term" value="F:penicillin binding"/>
    <property type="evidence" value="ECO:0007669"/>
    <property type="project" value="InterPro"/>
</dbReference>
<keyword evidence="6" id="KW-0645">Protease</keyword>
<dbReference type="InterPro" id="IPR050396">
    <property type="entry name" value="Glycosyltr_51/Transpeptidase"/>
</dbReference>
<comment type="subcellular location">
    <subcellularLocation>
        <location evidence="1">Cell membrane</location>
    </subcellularLocation>
</comment>
<evidence type="ECO:0000256" key="13">
    <source>
        <dbReference type="ARBA" id="ARBA00023268"/>
    </source>
</evidence>
<dbReference type="SUPFAM" id="SSF53955">
    <property type="entry name" value="Lysozyme-like"/>
    <property type="match status" value="1"/>
</dbReference>
<keyword evidence="8" id="KW-0808">Transferase</keyword>
<reference evidence="20 21" key="1">
    <citation type="submission" date="2017-09" db="EMBL/GenBank/DDBJ databases">
        <title>Depth-based differentiation of microbial function through sediment-hosted aquifers and enrichment of novel symbionts in the deep terrestrial subsurface.</title>
        <authorList>
            <person name="Probst A.J."/>
            <person name="Ladd B."/>
            <person name="Jarett J.K."/>
            <person name="Geller-Mcgrath D.E."/>
            <person name="Sieber C.M."/>
            <person name="Emerson J.B."/>
            <person name="Anantharaman K."/>
            <person name="Thomas B.C."/>
            <person name="Malmstrom R."/>
            <person name="Stieglmeier M."/>
            <person name="Klingl A."/>
            <person name="Woyke T."/>
            <person name="Ryan C.M."/>
            <person name="Banfield J.F."/>
        </authorList>
    </citation>
    <scope>NUCLEOTIDE SEQUENCE [LARGE SCALE GENOMIC DNA]</scope>
    <source>
        <strain evidence="20">CG11_big_fil_rev_8_21_14_0_20_43_10</strain>
    </source>
</reference>
<keyword evidence="13" id="KW-0511">Multifunctional enzyme</keyword>
<comment type="similarity">
    <text evidence="3">In the N-terminal section; belongs to the glycosyltransferase 51 family.</text>
</comment>
<dbReference type="GO" id="GO:0005886">
    <property type="term" value="C:plasma membrane"/>
    <property type="evidence" value="ECO:0007669"/>
    <property type="project" value="UniProtKB-SubCell"/>
</dbReference>
<evidence type="ECO:0000256" key="17">
    <source>
        <dbReference type="SAM" id="Phobius"/>
    </source>
</evidence>
<dbReference type="GO" id="GO:0009002">
    <property type="term" value="F:serine-type D-Ala-D-Ala carboxypeptidase activity"/>
    <property type="evidence" value="ECO:0007669"/>
    <property type="project" value="UniProtKB-EC"/>
</dbReference>
<evidence type="ECO:0000256" key="16">
    <source>
        <dbReference type="ARBA" id="ARBA00049902"/>
    </source>
</evidence>
<evidence type="ECO:0000256" key="1">
    <source>
        <dbReference type="ARBA" id="ARBA00004236"/>
    </source>
</evidence>
<proteinExistence type="inferred from homology"/>
<keyword evidence="14" id="KW-0961">Cell wall biogenesis/degradation</keyword>
<organism evidence="20 21">
    <name type="scientific">Candidatus Brennerbacteria bacterium CG11_big_fil_rev_8_21_14_0_20_43_10</name>
    <dbReference type="NCBI Taxonomy" id="1974523"/>
    <lineage>
        <taxon>Bacteria</taxon>
        <taxon>Candidatus Brenneribacteriota</taxon>
    </lineage>
</organism>
<dbReference type="GO" id="GO:0008360">
    <property type="term" value="P:regulation of cell shape"/>
    <property type="evidence" value="ECO:0007669"/>
    <property type="project" value="UniProtKB-KW"/>
</dbReference>
<dbReference type="GO" id="GO:0006508">
    <property type="term" value="P:proteolysis"/>
    <property type="evidence" value="ECO:0007669"/>
    <property type="project" value="UniProtKB-KW"/>
</dbReference>
<evidence type="ECO:0000259" key="18">
    <source>
        <dbReference type="Pfam" id="PF00905"/>
    </source>
</evidence>